<sequence length="467" mass="51506">MTIDVQGGAQNEAPVVSAVRQARAYSRSADVIEGVKTAVIDELKRLDPTLKIKKTDYFNHSYAPDLIAVWREAGREQERRIFIRGSLSSVVAAEDVESLADQEPLLIGLGDEKKKVLADLRKQLPASTRTLATEVSATSRIPTLTRDEQRDTQLSGLVRANIVRGGRGLLSDKAADRIVAVEEDEPLEALKAFQSTVRQLFTGATAERLNRTAGLLVEFFEERPSQQTLGLLREEPLLDGELRVVLPYILRRASEVKSSEVWEALASMLTLERLESMSPSLADLDLTPIIARATKSMTAGRSALFPNTEVANDEHAELPPSWKVRNGRLVADVHRWALWMGTDARKIRARDDGTDARWDELSAPLRAFDLTAIELHGLSRRLAVGNEDPDTLREDVERIRGTIKDDFHVAAVTVREKGDADAGEVKVEFEGAVGTGKATVDFHVRAAALLAVRRPLTDEDIETLTGD</sequence>
<gene>
    <name evidence="1" type="ORF">Microterr_19120</name>
</gene>
<evidence type="ECO:0000313" key="2">
    <source>
        <dbReference type="Proteomes" id="UP001317779"/>
    </source>
</evidence>
<reference evidence="1 2" key="1">
    <citation type="submission" date="2022-12" db="EMBL/GenBank/DDBJ databases">
        <title>Microbacterium terricola strain KV-448 chromosome, complete genome.</title>
        <authorList>
            <person name="Oshima T."/>
            <person name="Moriya T."/>
            <person name="Bessho Y."/>
        </authorList>
    </citation>
    <scope>NUCLEOTIDE SEQUENCE [LARGE SCALE GENOMIC DNA]</scope>
    <source>
        <strain evidence="1 2">KV-448</strain>
    </source>
</reference>
<dbReference type="RefSeq" id="WP_263798160.1">
    <property type="nucleotide sequence ID" value="NZ_AP027141.1"/>
</dbReference>
<dbReference type="EMBL" id="AP027141">
    <property type="protein sequence ID" value="BDV31252.1"/>
    <property type="molecule type" value="Genomic_DNA"/>
</dbReference>
<name>A0ABM8E0C6_9MICO</name>
<proteinExistence type="predicted"/>
<protein>
    <recommendedName>
        <fullName evidence="3">TIGR02677 family protein</fullName>
    </recommendedName>
</protein>
<evidence type="ECO:0008006" key="3">
    <source>
        <dbReference type="Google" id="ProtNLM"/>
    </source>
</evidence>
<keyword evidence="2" id="KW-1185">Reference proteome</keyword>
<accession>A0ABM8E0C6</accession>
<dbReference type="Proteomes" id="UP001317779">
    <property type="component" value="Chromosome"/>
</dbReference>
<evidence type="ECO:0000313" key="1">
    <source>
        <dbReference type="EMBL" id="BDV31252.1"/>
    </source>
</evidence>
<organism evidence="1 2">
    <name type="scientific">Microbacterium terricola</name>
    <dbReference type="NCBI Taxonomy" id="344163"/>
    <lineage>
        <taxon>Bacteria</taxon>
        <taxon>Bacillati</taxon>
        <taxon>Actinomycetota</taxon>
        <taxon>Actinomycetes</taxon>
        <taxon>Micrococcales</taxon>
        <taxon>Microbacteriaceae</taxon>
        <taxon>Microbacterium</taxon>
    </lineage>
</organism>